<evidence type="ECO:0000313" key="8">
    <source>
        <dbReference type="Proteomes" id="UP000218767"/>
    </source>
</evidence>
<dbReference type="AlphaFoldDB" id="A0A2A4WZI5"/>
<feature type="non-terminal residue" evidence="7">
    <location>
        <position position="1"/>
    </location>
</feature>
<proteinExistence type="predicted"/>
<feature type="transmembrane region" description="Helical" evidence="6">
    <location>
        <begin position="169"/>
        <end position="191"/>
    </location>
</feature>
<sequence length="229" mass="24692">FFCKNRKESMPPLNDILLFTAAAFIMNLSPGPSNFYVMARTIARGTSAGLAAVAGLAAGSLLHVIAAVLGLSALFTYSPLAFTLLKIAGASYLVYLGLGYFQIRVFSKNDEQSSDCERAKQEELVNLGMKKIFVQSVIIEVSNPKTALFYLALLPQFVVPEAGPAAPQFLLLGLIVTLSAIPCDLFVIFFADKTASLIRGNQKFRDKLDKISGTILITLGAYVLLAESD</sequence>
<organism evidence="7 8">
    <name type="scientific">SAR86 cluster bacterium</name>
    <dbReference type="NCBI Taxonomy" id="2030880"/>
    <lineage>
        <taxon>Bacteria</taxon>
        <taxon>Pseudomonadati</taxon>
        <taxon>Pseudomonadota</taxon>
        <taxon>Gammaproteobacteria</taxon>
        <taxon>SAR86 cluster</taxon>
    </lineage>
</organism>
<accession>A0A2A4WZI5</accession>
<dbReference type="PANTHER" id="PTHR30086">
    <property type="entry name" value="ARGININE EXPORTER PROTEIN ARGO"/>
    <property type="match status" value="1"/>
</dbReference>
<evidence type="ECO:0000256" key="2">
    <source>
        <dbReference type="ARBA" id="ARBA00022475"/>
    </source>
</evidence>
<evidence type="ECO:0000256" key="4">
    <source>
        <dbReference type="ARBA" id="ARBA00022989"/>
    </source>
</evidence>
<dbReference type="Pfam" id="PF01810">
    <property type="entry name" value="LysE"/>
    <property type="match status" value="1"/>
</dbReference>
<dbReference type="PANTHER" id="PTHR30086:SF20">
    <property type="entry name" value="ARGININE EXPORTER PROTEIN ARGO-RELATED"/>
    <property type="match status" value="1"/>
</dbReference>
<comment type="caution">
    <text evidence="7">The sequence shown here is derived from an EMBL/GenBank/DDBJ whole genome shotgun (WGS) entry which is preliminary data.</text>
</comment>
<dbReference type="EMBL" id="NVUL01000079">
    <property type="protein sequence ID" value="PCI75239.1"/>
    <property type="molecule type" value="Genomic_DNA"/>
</dbReference>
<evidence type="ECO:0000256" key="1">
    <source>
        <dbReference type="ARBA" id="ARBA00004651"/>
    </source>
</evidence>
<keyword evidence="2" id="KW-1003">Cell membrane</keyword>
<evidence type="ECO:0000256" key="5">
    <source>
        <dbReference type="ARBA" id="ARBA00023136"/>
    </source>
</evidence>
<evidence type="ECO:0000313" key="7">
    <source>
        <dbReference type="EMBL" id="PCI75239.1"/>
    </source>
</evidence>
<keyword evidence="4 6" id="KW-1133">Transmembrane helix</keyword>
<evidence type="ECO:0000256" key="6">
    <source>
        <dbReference type="SAM" id="Phobius"/>
    </source>
</evidence>
<feature type="transmembrane region" description="Helical" evidence="6">
    <location>
        <begin position="137"/>
        <end position="157"/>
    </location>
</feature>
<evidence type="ECO:0000256" key="3">
    <source>
        <dbReference type="ARBA" id="ARBA00022692"/>
    </source>
</evidence>
<keyword evidence="3 6" id="KW-0812">Transmembrane</keyword>
<feature type="transmembrane region" description="Helical" evidence="6">
    <location>
        <begin position="80"/>
        <end position="101"/>
    </location>
</feature>
<feature type="transmembrane region" description="Helical" evidence="6">
    <location>
        <begin position="16"/>
        <end position="37"/>
    </location>
</feature>
<dbReference type="GO" id="GO:0015171">
    <property type="term" value="F:amino acid transmembrane transporter activity"/>
    <property type="evidence" value="ECO:0007669"/>
    <property type="project" value="TreeGrafter"/>
</dbReference>
<name>A0A2A4WZI5_9GAMM</name>
<keyword evidence="5 6" id="KW-0472">Membrane</keyword>
<comment type="subcellular location">
    <subcellularLocation>
        <location evidence="1">Cell membrane</location>
        <topology evidence="1">Multi-pass membrane protein</topology>
    </subcellularLocation>
</comment>
<dbReference type="PIRSF" id="PIRSF006324">
    <property type="entry name" value="LeuE"/>
    <property type="match status" value="1"/>
</dbReference>
<feature type="transmembrane region" description="Helical" evidence="6">
    <location>
        <begin position="49"/>
        <end position="74"/>
    </location>
</feature>
<feature type="transmembrane region" description="Helical" evidence="6">
    <location>
        <begin position="211"/>
        <end position="228"/>
    </location>
</feature>
<dbReference type="GO" id="GO:0005886">
    <property type="term" value="C:plasma membrane"/>
    <property type="evidence" value="ECO:0007669"/>
    <property type="project" value="UniProtKB-SubCell"/>
</dbReference>
<reference evidence="8" key="1">
    <citation type="submission" date="2017-08" db="EMBL/GenBank/DDBJ databases">
        <title>A dynamic microbial community with high functional redundancy inhabits the cold, oxic subseafloor aquifer.</title>
        <authorList>
            <person name="Tully B.J."/>
            <person name="Wheat C.G."/>
            <person name="Glazer B.T."/>
            <person name="Huber J.A."/>
        </authorList>
    </citation>
    <scope>NUCLEOTIDE SEQUENCE [LARGE SCALE GENOMIC DNA]</scope>
</reference>
<dbReference type="InterPro" id="IPR001123">
    <property type="entry name" value="LeuE-type"/>
</dbReference>
<gene>
    <name evidence="7" type="ORF">COB20_13275</name>
</gene>
<dbReference type="Proteomes" id="UP000218767">
    <property type="component" value="Unassembled WGS sequence"/>
</dbReference>
<protein>
    <submittedName>
        <fullName evidence="7">Threonine transporter RhtB</fullName>
    </submittedName>
</protein>